<comment type="caution">
    <text evidence="1">The sequence shown here is derived from an EMBL/GenBank/DDBJ whole genome shotgun (WGS) entry which is preliminary data.</text>
</comment>
<evidence type="ECO:0000313" key="1">
    <source>
        <dbReference type="EMBL" id="CAG8487394.1"/>
    </source>
</evidence>
<evidence type="ECO:0000313" key="2">
    <source>
        <dbReference type="Proteomes" id="UP000789759"/>
    </source>
</evidence>
<keyword evidence="2" id="KW-1185">Reference proteome</keyword>
<protein>
    <submittedName>
        <fullName evidence="1">23157_t:CDS:1</fullName>
    </submittedName>
</protein>
<accession>A0A9N8WI19</accession>
<dbReference type="AlphaFoldDB" id="A0A9N8WI19"/>
<organism evidence="1 2">
    <name type="scientific">Cetraspora pellucida</name>
    <dbReference type="NCBI Taxonomy" id="1433469"/>
    <lineage>
        <taxon>Eukaryota</taxon>
        <taxon>Fungi</taxon>
        <taxon>Fungi incertae sedis</taxon>
        <taxon>Mucoromycota</taxon>
        <taxon>Glomeromycotina</taxon>
        <taxon>Glomeromycetes</taxon>
        <taxon>Diversisporales</taxon>
        <taxon>Gigasporaceae</taxon>
        <taxon>Cetraspora</taxon>
    </lineage>
</organism>
<sequence length="337" mass="39359">MYKICDDSVKPRQFLSTDTEDGIEAIFSKQQGYSLHEFIDGDDPLQLFIDFNLSKEKFDKIKPKLKLTAKEIWDLLYHAFKELCLKIYPDWNCKTLTIAIAVFTKLVHKKLPIDLQEKDIVDNIANKCSFSLQILRTPKFIKDTNEYSHLEYFKRKNINQRKESIRKNKIDARRIGSEVEYIEKLLEEYKIKGFEVLYSSLTLPNVFTLNSDQDMATGIKKLSLKLTLKISILEQKNSLLPPEKIKKPDDKLYFGMAPTLDFSKITINIVELGEEPIKLFSLIDHIYDSKVIIYDNIDFLPYSSNIEQPKNEFFNLFLEFKAKPVTSINYDLVNPII</sequence>
<dbReference type="OrthoDB" id="2399551at2759"/>
<name>A0A9N8WI19_9GLOM</name>
<dbReference type="Proteomes" id="UP000789759">
    <property type="component" value="Unassembled WGS sequence"/>
</dbReference>
<proteinExistence type="predicted"/>
<reference evidence="1" key="1">
    <citation type="submission" date="2021-06" db="EMBL/GenBank/DDBJ databases">
        <authorList>
            <person name="Kallberg Y."/>
            <person name="Tangrot J."/>
            <person name="Rosling A."/>
        </authorList>
    </citation>
    <scope>NUCLEOTIDE SEQUENCE</scope>
    <source>
        <strain evidence="1">FL966</strain>
    </source>
</reference>
<gene>
    <name evidence="1" type="ORF">CPELLU_LOCUS1811</name>
</gene>
<dbReference type="EMBL" id="CAJVQA010000710">
    <property type="protein sequence ID" value="CAG8487394.1"/>
    <property type="molecule type" value="Genomic_DNA"/>
</dbReference>